<accession>A0A811NZ58</accession>
<feature type="compositionally biased region" description="Polar residues" evidence="1">
    <location>
        <begin position="302"/>
        <end position="317"/>
    </location>
</feature>
<protein>
    <submittedName>
        <fullName evidence="3">Uncharacterized protein</fullName>
    </submittedName>
</protein>
<dbReference type="InterPro" id="IPR038777">
    <property type="entry name" value="At4g18490-like"/>
</dbReference>
<evidence type="ECO:0000256" key="1">
    <source>
        <dbReference type="SAM" id="MobiDB-lite"/>
    </source>
</evidence>
<dbReference type="PANTHER" id="PTHR36380">
    <property type="entry name" value="BNAA03G58330D PROTEIN"/>
    <property type="match status" value="1"/>
</dbReference>
<feature type="region of interest" description="Disordered" evidence="1">
    <location>
        <begin position="82"/>
        <end position="105"/>
    </location>
</feature>
<dbReference type="OrthoDB" id="602706at2759"/>
<keyword evidence="2" id="KW-1133">Transmembrane helix</keyword>
<proteinExistence type="predicted"/>
<feature type="region of interest" description="Disordered" evidence="1">
    <location>
        <begin position="559"/>
        <end position="598"/>
    </location>
</feature>
<name>A0A811NZ58_9POAL</name>
<keyword evidence="4" id="KW-1185">Reference proteome</keyword>
<dbReference type="PANTHER" id="PTHR36380:SF1">
    <property type="entry name" value="OS01G0755100 PROTEIN"/>
    <property type="match status" value="1"/>
</dbReference>
<organism evidence="3 4">
    <name type="scientific">Miscanthus lutarioriparius</name>
    <dbReference type="NCBI Taxonomy" id="422564"/>
    <lineage>
        <taxon>Eukaryota</taxon>
        <taxon>Viridiplantae</taxon>
        <taxon>Streptophyta</taxon>
        <taxon>Embryophyta</taxon>
        <taxon>Tracheophyta</taxon>
        <taxon>Spermatophyta</taxon>
        <taxon>Magnoliopsida</taxon>
        <taxon>Liliopsida</taxon>
        <taxon>Poales</taxon>
        <taxon>Poaceae</taxon>
        <taxon>PACMAD clade</taxon>
        <taxon>Panicoideae</taxon>
        <taxon>Andropogonodae</taxon>
        <taxon>Andropogoneae</taxon>
        <taxon>Saccharinae</taxon>
        <taxon>Miscanthus</taxon>
    </lineage>
</organism>
<dbReference type="AlphaFoldDB" id="A0A811NZ58"/>
<keyword evidence="2" id="KW-0812">Transmembrane</keyword>
<evidence type="ECO:0000313" key="3">
    <source>
        <dbReference type="EMBL" id="CAD6229788.1"/>
    </source>
</evidence>
<feature type="compositionally biased region" description="Polar residues" evidence="1">
    <location>
        <begin position="196"/>
        <end position="209"/>
    </location>
</feature>
<feature type="compositionally biased region" description="Polar residues" evidence="1">
    <location>
        <begin position="568"/>
        <end position="583"/>
    </location>
</feature>
<feature type="region of interest" description="Disordered" evidence="1">
    <location>
        <begin position="261"/>
        <end position="322"/>
    </location>
</feature>
<dbReference type="Proteomes" id="UP000604825">
    <property type="component" value="Unassembled WGS sequence"/>
</dbReference>
<comment type="caution">
    <text evidence="3">The sequence shown here is derived from an EMBL/GenBank/DDBJ whole genome shotgun (WGS) entry which is preliminary data.</text>
</comment>
<evidence type="ECO:0000256" key="2">
    <source>
        <dbReference type="SAM" id="Phobius"/>
    </source>
</evidence>
<keyword evidence="2" id="KW-0472">Membrane</keyword>
<sequence>MDESRKRAVSTANAKNISSSLDEDFGNDFLSSWKLPKSGKDTIDFTVPKSSKKFSFDNLDDFGLDGAFDKLPSFQMGMSDLDFSSPQKKKVKHSSSNADLSEEKKETDKDNFSFSFDFNELGKCSLDGKLGIEEKSTSRFTGKSDPVSSEVKKDTQRCLSAKGNAILEENNSTDKAHTLDTCTLRPSHLTNHESVKNVSQPTSNINAADSSDKMQEHTSVNPATMEQTKVDSVLNDNPGEQPIEIYPMKAAVNIPSQDFSCSAISSEDPTQGLADPVNSNDAPIVNSGKVHVSRESNDDEQSNGLRSRDTSIINPNVSRRPVGQFNSRNEVLEESVSLNEGSQDNQSFIGAPKKFLKKTSHGTKNTEEEISGPKSLSCSMQREIRSVEPALTKERGSFSLLSKSVHMKATRVELASETALNQLSSASKVIKKMTTHPTDLEREHMQANAIPDKSKTALSKTYSKPASNGLLATSMNVKGDRNAKLGLEPPISGNSSLLNARRSTANSAGHKVVANHVLLKSSNASDSLQGVPSKDNKISTISQLTGARITKLGIRSPKSDMVPEKESVQVSGTKGSPVTTSRILDSIPEGKPALPSPSIMQKVPEYRMGPWAGSTCHNTTPPLQDSSSSSCGDCWSRRPCSPEKITMAALLKESYVAVVIEAEDIRLHKINSVPWNLLLQCHGPARGIGAVARRGSDKGTMSANVGARLIACMGDAGEETAKVVIAGVFTGGATIVGIGDIRAGDGNDILALALRKSPQTVPELGNEMILGSGTPKAHVDNTISSRMPPGMEAISDLELPVLLENDGNIERAEACRKELEDKFANNLRSKYLFEEVGTINAGCVMYYSGQFLKLTTFTFTVSRITTIWLSIINIAFAGTSYLPLLLLLLVTKRSHWIDAREKLQEQNRG</sequence>
<gene>
    <name evidence="3" type="ORF">NCGR_LOCUS20286</name>
</gene>
<reference evidence="3" key="1">
    <citation type="submission" date="2020-10" db="EMBL/GenBank/DDBJ databases">
        <authorList>
            <person name="Han B."/>
            <person name="Lu T."/>
            <person name="Zhao Q."/>
            <person name="Huang X."/>
            <person name="Zhao Y."/>
        </authorList>
    </citation>
    <scope>NUCLEOTIDE SEQUENCE</scope>
</reference>
<feature type="transmembrane region" description="Helical" evidence="2">
    <location>
        <begin position="867"/>
        <end position="890"/>
    </location>
</feature>
<feature type="region of interest" description="Disordered" evidence="1">
    <location>
        <begin position="359"/>
        <end position="378"/>
    </location>
</feature>
<evidence type="ECO:0000313" key="4">
    <source>
        <dbReference type="Proteomes" id="UP000604825"/>
    </source>
</evidence>
<feature type="region of interest" description="Disordered" evidence="1">
    <location>
        <begin position="194"/>
        <end position="213"/>
    </location>
</feature>
<dbReference type="EMBL" id="CAJGYO010000005">
    <property type="protein sequence ID" value="CAD6229788.1"/>
    <property type="molecule type" value="Genomic_DNA"/>
</dbReference>